<reference evidence="2 3" key="1">
    <citation type="submission" date="2021-06" db="EMBL/GenBank/DDBJ databases">
        <title>Faecalicatena sp. nov. isolated from porcine feces.</title>
        <authorList>
            <person name="Oh B.S."/>
            <person name="Lee J.H."/>
        </authorList>
    </citation>
    <scope>NUCLEOTIDE SEQUENCE [LARGE SCALE GENOMIC DNA]</scope>
    <source>
        <strain evidence="2 3">AGMB00832</strain>
    </source>
</reference>
<dbReference type="InterPro" id="IPR039672">
    <property type="entry name" value="MFS_2"/>
</dbReference>
<feature type="transmembrane region" description="Helical" evidence="1">
    <location>
        <begin position="61"/>
        <end position="84"/>
    </location>
</feature>
<organism evidence="2 3">
    <name type="scientific">Faecalicatena faecalis</name>
    <dbReference type="NCBI Taxonomy" id="2726362"/>
    <lineage>
        <taxon>Bacteria</taxon>
        <taxon>Bacillati</taxon>
        <taxon>Bacillota</taxon>
        <taxon>Clostridia</taxon>
        <taxon>Lachnospirales</taxon>
        <taxon>Lachnospiraceae</taxon>
        <taxon>Faecalicatena</taxon>
    </lineage>
</organism>
<feature type="transmembrane region" description="Helical" evidence="1">
    <location>
        <begin position="389"/>
        <end position="408"/>
    </location>
</feature>
<comment type="caution">
    <text evidence="2">The sequence shown here is derived from an EMBL/GenBank/DDBJ whole genome shotgun (WGS) entry which is preliminary data.</text>
</comment>
<evidence type="ECO:0000313" key="2">
    <source>
        <dbReference type="EMBL" id="MBU3875047.1"/>
    </source>
</evidence>
<feature type="transmembrane region" description="Helical" evidence="1">
    <location>
        <begin position="428"/>
        <end position="451"/>
    </location>
</feature>
<dbReference type="EMBL" id="JABACJ020000002">
    <property type="protein sequence ID" value="MBU3875047.1"/>
    <property type="molecule type" value="Genomic_DNA"/>
</dbReference>
<dbReference type="PANTHER" id="PTHR11328:SF24">
    <property type="entry name" value="MAJOR FACILITATOR SUPERFAMILY (MFS) PROFILE DOMAIN-CONTAINING PROTEIN"/>
    <property type="match status" value="1"/>
</dbReference>
<feature type="transmembrane region" description="Helical" evidence="1">
    <location>
        <begin position="30"/>
        <end position="49"/>
    </location>
</feature>
<dbReference type="PANTHER" id="PTHR11328">
    <property type="entry name" value="MAJOR FACILITATOR SUPERFAMILY DOMAIN-CONTAINING PROTEIN"/>
    <property type="match status" value="1"/>
</dbReference>
<gene>
    <name evidence="2" type="ORF">HGO97_004370</name>
</gene>
<accession>A0ABS6D0E9</accession>
<evidence type="ECO:0000256" key="1">
    <source>
        <dbReference type="SAM" id="Phobius"/>
    </source>
</evidence>
<sequence length="466" mass="50730">MAKEKTKPNWLDPNTTAENEKLPKYVKWAWSSRAVSLAINLVFIMQLTYYCTDILLMPATLVGTLLLASKLFDGMTDLAVGFIIDHTRTKWGKARPYEIFILLAWLFTILLYSTPEFGIVGKSIYVFLMYSLIQSICTTFLNGADAVYLARSVRSSKNQVSMMSFNGALVMVGSVVMSALLPQLIQGIGTTKAGWTAMACVMGIPLGLIGMLRFVFVKEVVTDTEQKEDSKKSDDKASNKISMKEGLKCLAKNKYIFILAGMNFLVNLTTNMGTAANNYYFKWIMGDIGLASVLSLASLITPVMLIGFPVLSRKFGATTLLRVGAVISAAGFIVRIVGGTNMVTLVLGSLLITVGQVPISMMISIYLIDCMEYGARKTGVRVEGLITSVNSFTGKVGSGIASGLLGIVMGRAGYNAALAVQSASATTAIHMVFNIIPFILMVLFVVLAVIYRIDKDLKKMRAEEVK</sequence>
<proteinExistence type="predicted"/>
<feature type="transmembrane region" description="Helical" evidence="1">
    <location>
        <begin position="320"/>
        <end position="338"/>
    </location>
</feature>
<feature type="transmembrane region" description="Helical" evidence="1">
    <location>
        <begin position="344"/>
        <end position="368"/>
    </location>
</feature>
<feature type="transmembrane region" description="Helical" evidence="1">
    <location>
        <begin position="255"/>
        <end position="276"/>
    </location>
</feature>
<keyword evidence="1" id="KW-0812">Transmembrane</keyword>
<feature type="transmembrane region" description="Helical" evidence="1">
    <location>
        <begin position="96"/>
        <end position="112"/>
    </location>
</feature>
<dbReference type="RefSeq" id="WP_216239799.1">
    <property type="nucleotide sequence ID" value="NZ_JABACJ020000002.1"/>
</dbReference>
<feature type="transmembrane region" description="Helical" evidence="1">
    <location>
        <begin position="193"/>
        <end position="216"/>
    </location>
</feature>
<evidence type="ECO:0000313" key="3">
    <source>
        <dbReference type="Proteomes" id="UP000723714"/>
    </source>
</evidence>
<dbReference type="Pfam" id="PF13347">
    <property type="entry name" value="MFS_2"/>
    <property type="match status" value="1"/>
</dbReference>
<keyword evidence="1" id="KW-1133">Transmembrane helix</keyword>
<dbReference type="Proteomes" id="UP000723714">
    <property type="component" value="Unassembled WGS sequence"/>
</dbReference>
<feature type="transmembrane region" description="Helical" evidence="1">
    <location>
        <begin position="288"/>
        <end position="308"/>
    </location>
</feature>
<feature type="transmembrane region" description="Helical" evidence="1">
    <location>
        <begin position="124"/>
        <end position="150"/>
    </location>
</feature>
<name>A0ABS6D0E9_9FIRM</name>
<keyword evidence="1" id="KW-0472">Membrane</keyword>
<feature type="transmembrane region" description="Helical" evidence="1">
    <location>
        <begin position="162"/>
        <end position="181"/>
    </location>
</feature>
<protein>
    <submittedName>
        <fullName evidence="2">MFS transporter</fullName>
    </submittedName>
</protein>
<keyword evidence="3" id="KW-1185">Reference proteome</keyword>